<evidence type="ECO:0000256" key="2">
    <source>
        <dbReference type="ARBA" id="ARBA00023235"/>
    </source>
</evidence>
<feature type="binding site" evidence="3">
    <location>
        <position position="67"/>
    </location>
    <ligand>
        <name>substrate</name>
    </ligand>
</feature>
<dbReference type="eggNOG" id="COG0253">
    <property type="taxonomic scope" value="Bacteria"/>
</dbReference>
<keyword evidence="2 3" id="KW-0413">Isomerase</keyword>
<comment type="subcellular location">
    <subcellularLocation>
        <location evidence="3">Cytoplasm</location>
    </subcellularLocation>
</comment>
<evidence type="ECO:0000313" key="5">
    <source>
        <dbReference type="EMBL" id="ACF13397.1"/>
    </source>
</evidence>
<comment type="subunit">
    <text evidence="3">Homodimer.</text>
</comment>
<dbReference type="HAMAP" id="MF_00197">
    <property type="entry name" value="DAP_epimerase"/>
    <property type="match status" value="1"/>
</dbReference>
<dbReference type="NCBIfam" id="TIGR00652">
    <property type="entry name" value="DapF"/>
    <property type="match status" value="1"/>
</dbReference>
<feature type="active site" description="Proton donor" evidence="3">
    <location>
        <position position="76"/>
    </location>
</feature>
<dbReference type="GO" id="GO:0009089">
    <property type="term" value="P:lysine biosynthetic process via diaminopimelate"/>
    <property type="evidence" value="ECO:0007669"/>
    <property type="project" value="UniProtKB-UniRule"/>
</dbReference>
<feature type="binding site" evidence="3">
    <location>
        <begin position="77"/>
        <end position="78"/>
    </location>
    <ligand>
        <name>substrate</name>
    </ligand>
</feature>
<dbReference type="AlphaFoldDB" id="B3QXC3"/>
<feature type="active site" description="Proton acceptor" evidence="3">
    <location>
        <position position="207"/>
    </location>
</feature>
<sequence>MKRNILFTKMSGAGNDFIVIDNRDGAYSFLGEAEIRQLCTRRIGIGADGLLMLEGSENHDFAMRYYNADGRLGSMCGNGGRCIAQFGWKLGDAAKKELKFEANGNTYFASVLADGEIKLNMLVPKDFRDAFSVDGHECVFVDTGSPHAILYVENLDETHVVEIGQKIRHNQEHFPGGTNVNFVQILSSEKIRVRTFERGVEDETLACGTGAVASALMSYRLGKVSAKSVCVAVQSGDLLTIAFDEEMQHVTLSGPALEVFQGEVSESFWHK</sequence>
<dbReference type="PANTHER" id="PTHR31689:SF0">
    <property type="entry name" value="DIAMINOPIMELATE EPIMERASE"/>
    <property type="match status" value="1"/>
</dbReference>
<evidence type="ECO:0000256" key="1">
    <source>
        <dbReference type="ARBA" id="ARBA00010219"/>
    </source>
</evidence>
<dbReference type="Gene3D" id="3.10.310.10">
    <property type="entry name" value="Diaminopimelate Epimerase, Chain A, domain 1"/>
    <property type="match status" value="2"/>
</dbReference>
<keyword evidence="3" id="KW-0963">Cytoplasm</keyword>
<feature type="binding site" evidence="3">
    <location>
        <begin position="208"/>
        <end position="209"/>
    </location>
    <ligand>
        <name>substrate</name>
    </ligand>
</feature>
<protein>
    <recommendedName>
        <fullName evidence="3 4">Diaminopimelate epimerase</fullName>
        <shortName evidence="3">DAP epimerase</shortName>
        <ecNumber evidence="3 4">5.1.1.7</ecNumber>
    </recommendedName>
    <alternativeName>
        <fullName evidence="3">PLP-independent amino acid racemase</fullName>
    </alternativeName>
</protein>
<dbReference type="HOGENOM" id="CLU_053306_3_2_10"/>
<dbReference type="GO" id="GO:0005829">
    <property type="term" value="C:cytosol"/>
    <property type="evidence" value="ECO:0007669"/>
    <property type="project" value="TreeGrafter"/>
</dbReference>
<keyword evidence="3" id="KW-0028">Amino-acid biosynthesis</keyword>
<dbReference type="EMBL" id="CP001100">
    <property type="protein sequence ID" value="ACF13397.1"/>
    <property type="molecule type" value="Genomic_DNA"/>
</dbReference>
<dbReference type="Pfam" id="PF01678">
    <property type="entry name" value="DAP_epimerase"/>
    <property type="match status" value="2"/>
</dbReference>
<dbReference type="Proteomes" id="UP000001208">
    <property type="component" value="Chromosome"/>
</dbReference>
<dbReference type="EC" id="5.1.1.7" evidence="3 4"/>
<evidence type="ECO:0000256" key="4">
    <source>
        <dbReference type="NCBIfam" id="TIGR00652"/>
    </source>
</evidence>
<dbReference type="RefSeq" id="WP_012499481.1">
    <property type="nucleotide sequence ID" value="NC_011026.1"/>
</dbReference>
<comment type="catalytic activity">
    <reaction evidence="3">
        <text>(2S,6S)-2,6-diaminopimelate = meso-2,6-diaminopimelate</text>
        <dbReference type="Rhea" id="RHEA:15393"/>
        <dbReference type="ChEBI" id="CHEBI:57609"/>
        <dbReference type="ChEBI" id="CHEBI:57791"/>
        <dbReference type="EC" id="5.1.1.7"/>
    </reaction>
</comment>
<accession>B3QXC3</accession>
<feature type="site" description="Could be important to modulate the pK values of the two catalytic cysteine residues" evidence="3">
    <location>
        <position position="147"/>
    </location>
</feature>
<comment type="pathway">
    <text evidence="3">Amino-acid biosynthesis; L-lysine biosynthesis via DAP pathway; DL-2,6-diaminopimelate from LL-2,6-diaminopimelate: step 1/1.</text>
</comment>
<keyword evidence="3" id="KW-0457">Lysine biosynthesis</keyword>
<keyword evidence="6" id="KW-1185">Reference proteome</keyword>
<feature type="binding site" evidence="3">
    <location>
        <begin position="197"/>
        <end position="198"/>
    </location>
    <ligand>
        <name>substrate</name>
    </ligand>
</feature>
<name>B3QXC3_CHLT3</name>
<dbReference type="GO" id="GO:0008837">
    <property type="term" value="F:diaminopimelate epimerase activity"/>
    <property type="evidence" value="ECO:0007669"/>
    <property type="project" value="UniProtKB-UniRule"/>
</dbReference>
<dbReference type="KEGG" id="cts:Ctha_0932"/>
<dbReference type="UniPathway" id="UPA00034">
    <property type="reaction ID" value="UER00025"/>
</dbReference>
<dbReference type="STRING" id="517418.Ctha_0932"/>
<comment type="similarity">
    <text evidence="1 3">Belongs to the diaminopimelate epimerase family.</text>
</comment>
<feature type="site" description="Could be important to modulate the pK values of the two catalytic cysteine residues" evidence="3">
    <location>
        <position position="197"/>
    </location>
</feature>
<feature type="binding site" evidence="3">
    <location>
        <position position="179"/>
    </location>
    <ligand>
        <name>substrate</name>
    </ligand>
</feature>
<dbReference type="PANTHER" id="PTHR31689">
    <property type="entry name" value="DIAMINOPIMELATE EPIMERASE, CHLOROPLASTIC"/>
    <property type="match status" value="1"/>
</dbReference>
<reference evidence="5 6" key="1">
    <citation type="submission" date="2008-06" db="EMBL/GenBank/DDBJ databases">
        <title>Complete sequence of Chloroherpeton thalassium ATCC 35110.</title>
        <authorList>
            <consortium name="US DOE Joint Genome Institute"/>
            <person name="Lucas S."/>
            <person name="Copeland A."/>
            <person name="Lapidus A."/>
            <person name="Glavina del Rio T."/>
            <person name="Dalin E."/>
            <person name="Tice H."/>
            <person name="Bruce D."/>
            <person name="Goodwin L."/>
            <person name="Pitluck S."/>
            <person name="Schmutz J."/>
            <person name="Larimer F."/>
            <person name="Land M."/>
            <person name="Hauser L."/>
            <person name="Kyrpides N."/>
            <person name="Mikhailova N."/>
            <person name="Liu Z."/>
            <person name="Li T."/>
            <person name="Zhao F."/>
            <person name="Overmann J."/>
            <person name="Bryant D.A."/>
            <person name="Richardson P."/>
        </authorList>
    </citation>
    <scope>NUCLEOTIDE SEQUENCE [LARGE SCALE GENOMIC DNA]</scope>
    <source>
        <strain evidence="6">ATCC 35110 / GB-78</strain>
    </source>
</reference>
<evidence type="ECO:0000313" key="6">
    <source>
        <dbReference type="Proteomes" id="UP000001208"/>
    </source>
</evidence>
<comment type="caution">
    <text evidence="3">Lacks conserved residue(s) required for the propagation of feature annotation.</text>
</comment>
<gene>
    <name evidence="3" type="primary">dapF</name>
    <name evidence="5" type="ordered locus">Ctha_0932</name>
</gene>
<dbReference type="InterPro" id="IPR001653">
    <property type="entry name" value="DAP_epimerase_DapF"/>
</dbReference>
<comment type="function">
    <text evidence="3">Catalyzes the stereoinversion of LL-2,6-diaminopimelate (L,L-DAP) to meso-diaminopimelate (meso-DAP), a precursor of L-lysine and an essential component of the bacterial peptidoglycan.</text>
</comment>
<evidence type="ECO:0000256" key="3">
    <source>
        <dbReference type="HAMAP-Rule" id="MF_00197"/>
    </source>
</evidence>
<organism evidence="5 6">
    <name type="scientific">Chloroherpeton thalassium (strain ATCC 35110 / GB-78)</name>
    <dbReference type="NCBI Taxonomy" id="517418"/>
    <lineage>
        <taxon>Bacteria</taxon>
        <taxon>Pseudomonadati</taxon>
        <taxon>Chlorobiota</taxon>
        <taxon>Chlorobiia</taxon>
        <taxon>Chlorobiales</taxon>
        <taxon>Chloroherpetonaceae</taxon>
        <taxon>Chloroherpeton</taxon>
    </lineage>
</organism>
<proteinExistence type="inferred from homology"/>
<dbReference type="SUPFAM" id="SSF54506">
    <property type="entry name" value="Diaminopimelate epimerase-like"/>
    <property type="match status" value="2"/>
</dbReference>
<feature type="binding site" evidence="3">
    <location>
        <position position="15"/>
    </location>
    <ligand>
        <name>substrate</name>
    </ligand>
</feature>